<evidence type="ECO:0000256" key="1">
    <source>
        <dbReference type="ARBA" id="ARBA00009303"/>
    </source>
</evidence>
<reference evidence="2 3" key="1">
    <citation type="submission" date="2024-03" db="EMBL/GenBank/DDBJ databases">
        <title>Complete genome sequence of the green alga Chloropicon roscoffensis RCC1871.</title>
        <authorList>
            <person name="Lemieux C."/>
            <person name="Pombert J.-F."/>
            <person name="Otis C."/>
            <person name="Turmel M."/>
        </authorList>
    </citation>
    <scope>NUCLEOTIDE SEQUENCE [LARGE SCALE GENOMIC DNA]</scope>
    <source>
        <strain evidence="2 3">RCC1871</strain>
    </source>
</reference>
<name>A0AAX4PDB8_9CHLO</name>
<dbReference type="InterPro" id="IPR030475">
    <property type="entry name" value="RNR_small_AS"/>
</dbReference>
<dbReference type="InterPro" id="IPR000358">
    <property type="entry name" value="RNR_small_fam"/>
</dbReference>
<protein>
    <submittedName>
        <fullName evidence="2">Small chain of ribonucleotide reductase</fullName>
    </submittedName>
</protein>
<dbReference type="PROSITE" id="PS00368">
    <property type="entry name" value="RIBORED_SMALL"/>
    <property type="match status" value="1"/>
</dbReference>
<sequence length="396" mass="45160">MMEKEEEVVWGVEVGRPRTGSEESVTDSFAMAAEEVKEEILRENPDRFCMFPLRYPGVWELYKQAMACFWTCEEVDLAQDMAQWMSLEPQERHFIKHVLAFFASSDGIVVENLAVRFMGEVQVPEIRAFYGFQIAIENIHSEMYSLMLEAFVKDVGERSRLFRAMETVPCVRRKAEWALKWISGRERSGHDFRMECEEAGGSAAAAGGEGDDDAGSGSSFATRLVAFACVEGLFFSGSFCAIFWLKKRGIMPGLCFSNELISRDEGLHTNFACHLYRDLVEETLPDERVESMVRQAVEIEREFICDALPCDLLGMNRELMYQYIRYVADHLLVNLGHQKIFLDSNPFDWMELISLQGKTNFFERRVGEYQKAGVMASLGDGNGEGGQYVFTLDEDF</sequence>
<dbReference type="SUPFAM" id="SSF47240">
    <property type="entry name" value="Ferritin-like"/>
    <property type="match status" value="1"/>
</dbReference>
<dbReference type="InterPro" id="IPR009078">
    <property type="entry name" value="Ferritin-like_SF"/>
</dbReference>
<proteinExistence type="inferred from homology"/>
<gene>
    <name evidence="2" type="ORF">HKI87_08g56000</name>
</gene>
<dbReference type="GO" id="GO:0016491">
    <property type="term" value="F:oxidoreductase activity"/>
    <property type="evidence" value="ECO:0007669"/>
    <property type="project" value="InterPro"/>
</dbReference>
<dbReference type="EMBL" id="CP151508">
    <property type="protein sequence ID" value="WZN64046.1"/>
    <property type="molecule type" value="Genomic_DNA"/>
</dbReference>
<dbReference type="CDD" id="cd01049">
    <property type="entry name" value="RNRR2"/>
    <property type="match status" value="1"/>
</dbReference>
<organism evidence="2 3">
    <name type="scientific">Chloropicon roscoffensis</name>
    <dbReference type="NCBI Taxonomy" id="1461544"/>
    <lineage>
        <taxon>Eukaryota</taxon>
        <taxon>Viridiplantae</taxon>
        <taxon>Chlorophyta</taxon>
        <taxon>Chloropicophyceae</taxon>
        <taxon>Chloropicales</taxon>
        <taxon>Chloropicaceae</taxon>
        <taxon>Chloropicon</taxon>
    </lineage>
</organism>
<accession>A0AAX4PDB8</accession>
<dbReference type="InterPro" id="IPR033909">
    <property type="entry name" value="RNR_small"/>
</dbReference>
<evidence type="ECO:0000313" key="2">
    <source>
        <dbReference type="EMBL" id="WZN64046.1"/>
    </source>
</evidence>
<keyword evidence="3" id="KW-1185">Reference proteome</keyword>
<dbReference type="AlphaFoldDB" id="A0AAX4PDB8"/>
<comment type="similarity">
    <text evidence="1">Belongs to the ribonucleoside diphosphate reductase small chain family.</text>
</comment>
<dbReference type="Proteomes" id="UP001472866">
    <property type="component" value="Chromosome 08"/>
</dbReference>
<dbReference type="InterPro" id="IPR012348">
    <property type="entry name" value="RNR-like"/>
</dbReference>
<dbReference type="GO" id="GO:0009263">
    <property type="term" value="P:deoxyribonucleotide biosynthetic process"/>
    <property type="evidence" value="ECO:0007669"/>
    <property type="project" value="InterPro"/>
</dbReference>
<dbReference type="PANTHER" id="PTHR23409">
    <property type="entry name" value="RIBONUCLEOSIDE-DIPHOSPHATE REDUCTASE SMALL CHAIN"/>
    <property type="match status" value="1"/>
</dbReference>
<dbReference type="PANTHER" id="PTHR23409:SF18">
    <property type="entry name" value="RIBONUCLEOSIDE-DIPHOSPHATE REDUCTASE SUBUNIT M2"/>
    <property type="match status" value="1"/>
</dbReference>
<evidence type="ECO:0000313" key="3">
    <source>
        <dbReference type="Proteomes" id="UP001472866"/>
    </source>
</evidence>
<dbReference type="Pfam" id="PF00268">
    <property type="entry name" value="Ribonuc_red_sm"/>
    <property type="match status" value="1"/>
</dbReference>
<dbReference type="Gene3D" id="1.10.620.20">
    <property type="entry name" value="Ribonucleotide Reductase, subunit A"/>
    <property type="match status" value="1"/>
</dbReference>